<reference evidence="5 6" key="1">
    <citation type="journal article" date="2018" name="Mol. Biol. Evol.">
        <title>Broad Genomic Sampling Reveals a Smut Pathogenic Ancestry of the Fungal Clade Ustilaginomycotina.</title>
        <authorList>
            <person name="Kijpornyongpan T."/>
            <person name="Mondo S.J."/>
            <person name="Barry K."/>
            <person name="Sandor L."/>
            <person name="Lee J."/>
            <person name="Lipzen A."/>
            <person name="Pangilinan J."/>
            <person name="LaButti K."/>
            <person name="Hainaut M."/>
            <person name="Henrissat B."/>
            <person name="Grigoriev I.V."/>
            <person name="Spatafora J.W."/>
            <person name="Aime M.C."/>
        </authorList>
    </citation>
    <scope>NUCLEOTIDE SEQUENCE [LARGE SCALE GENOMIC DNA]</scope>
    <source>
        <strain evidence="5 6">MCA 5214</strain>
    </source>
</reference>
<proteinExistence type="predicted"/>
<dbReference type="GeneID" id="37029171"/>
<dbReference type="AlphaFoldDB" id="A0A316UX61"/>
<feature type="region of interest" description="Disordered" evidence="2">
    <location>
        <begin position="183"/>
        <end position="260"/>
    </location>
</feature>
<dbReference type="RefSeq" id="XP_025363115.1">
    <property type="nucleotide sequence ID" value="XM_025507348.1"/>
</dbReference>
<dbReference type="Pfam" id="PF19343">
    <property type="entry name" value="HAM1_N"/>
    <property type="match status" value="1"/>
</dbReference>
<organism evidence="5 6">
    <name type="scientific">Jaminaea rosea</name>
    <dbReference type="NCBI Taxonomy" id="1569628"/>
    <lineage>
        <taxon>Eukaryota</taxon>
        <taxon>Fungi</taxon>
        <taxon>Dikarya</taxon>
        <taxon>Basidiomycota</taxon>
        <taxon>Ustilaginomycotina</taxon>
        <taxon>Exobasidiomycetes</taxon>
        <taxon>Microstromatales</taxon>
        <taxon>Microstromatales incertae sedis</taxon>
        <taxon>Jaminaea</taxon>
    </lineage>
</organism>
<feature type="coiled-coil region" evidence="1">
    <location>
        <begin position="683"/>
        <end position="710"/>
    </location>
</feature>
<dbReference type="OrthoDB" id="19394at2759"/>
<evidence type="ECO:0000313" key="6">
    <source>
        <dbReference type="Proteomes" id="UP000245884"/>
    </source>
</evidence>
<dbReference type="STRING" id="1569628.A0A316UX61"/>
<gene>
    <name evidence="5" type="ORF">BDZ90DRAFT_238789</name>
</gene>
<keyword evidence="1" id="KW-0175">Coiled coil</keyword>
<feature type="domain" description="HAM1-like N-terminal" evidence="4">
    <location>
        <begin position="15"/>
        <end position="625"/>
    </location>
</feature>
<feature type="region of interest" description="Disordered" evidence="2">
    <location>
        <begin position="716"/>
        <end position="789"/>
    </location>
</feature>
<feature type="compositionally biased region" description="Basic and acidic residues" evidence="2">
    <location>
        <begin position="213"/>
        <end position="231"/>
    </location>
</feature>
<protein>
    <submittedName>
        <fullName evidence="5">Uncharacterized protein</fullName>
    </submittedName>
</protein>
<dbReference type="EMBL" id="KZ819665">
    <property type="protein sequence ID" value="PWN28503.1"/>
    <property type="molecule type" value="Genomic_DNA"/>
</dbReference>
<name>A0A316UX61_9BASI</name>
<feature type="compositionally biased region" description="Polar residues" evidence="2">
    <location>
        <begin position="241"/>
        <end position="260"/>
    </location>
</feature>
<dbReference type="InterPro" id="IPR045967">
    <property type="entry name" value="HAM1-like_N"/>
</dbReference>
<evidence type="ECO:0000313" key="5">
    <source>
        <dbReference type="EMBL" id="PWN28503.1"/>
    </source>
</evidence>
<dbReference type="Pfam" id="PF14613">
    <property type="entry name" value="HAM1_C"/>
    <property type="match status" value="1"/>
</dbReference>
<evidence type="ECO:0000256" key="2">
    <source>
        <dbReference type="SAM" id="MobiDB-lite"/>
    </source>
</evidence>
<accession>A0A316UX61</accession>
<feature type="compositionally biased region" description="Basic and acidic residues" evidence="2">
    <location>
        <begin position="756"/>
        <end position="772"/>
    </location>
</feature>
<evidence type="ECO:0000259" key="3">
    <source>
        <dbReference type="Pfam" id="PF14613"/>
    </source>
</evidence>
<dbReference type="PANTHER" id="PTHR31138">
    <property type="entry name" value="CHROMOSOME 19, WHOLE GENOME SHOTGUN SEQUENCE"/>
    <property type="match status" value="1"/>
</dbReference>
<evidence type="ECO:0000256" key="1">
    <source>
        <dbReference type="SAM" id="Coils"/>
    </source>
</evidence>
<sequence length="789" mass="89175">MTSVGQTVSSVKETPQKNAVTQAVSAKEKNADVDRKIRFYGVIQAFREGRYPDNRQIDETLSFVEKNSPVNLEELSEDGRKLVQDFRAIIHTARQMVQDKNASEEIQNFLYASRKAAVADNAGVKSSLSKDDARKDAETAGEAFRTIIKLFLRNGEFRKLVNDAGVMGRDIFADAAVKASDMARPDEEKLAQVDQPAPDNEFHDDIPQALKTKSPEEKEAAQKEKEAEKAAAKARAQQAANNIDPNDPTNQQSKNAVNAQAQEQKEVLLSKIPQEHKDRINEHKDKTANYFKEKFPEERRDHYIFRLKKVLVECQRHRDWQDAITYILNTLENYKGHANDIHTQVEGSAKNVRGEGNIQTAENAFRTLLERFANGRPTQPFMNAVDQIYTDVKNDPELKDWFKRLDSYIRRALLEPGYVMKDDADREARQLVESGKKFFVASEGRDQGKYKPHVDALWDELTTFTKGMSEDPLNVKFGEQWKTLFNDLIYDSRGSPKFKAALLQDIVQTILPQLLRHVSFVPLPRIEYTDSEVDLVVENIAVAPINLLPNLFEFEAKNYVKASAFKGIDNRHHHSFKLTLSQVHLEMRDVYFQINKKTGMKVQEHGVADVLLGGKGMTVTAHIEGGNEPRGRRARNVFVVKQVKAQIDNLDFAIRKSKHDLAIKIFRPLAKSIIKKQVAKAAEAGIRDALEKLNDQLTEARNAVYDAEEGKKGDALKQKFSKDKSETATAGEKKGTFKIPTSKRDSVLPNLGSKDGWIHKLDERNEAAKDATKGPQDWHSPAFSIVGRS</sequence>
<keyword evidence="6" id="KW-1185">Reference proteome</keyword>
<dbReference type="Gene3D" id="3.15.10.10">
    <property type="entry name" value="Bactericidal permeability-increasing protein, domain 1"/>
    <property type="match status" value="1"/>
</dbReference>
<dbReference type="PANTHER" id="PTHR31138:SF1">
    <property type="entry name" value="PDZ DOMAIN-CONTAINING PROTEIN"/>
    <property type="match status" value="1"/>
</dbReference>
<feature type="domain" description="HAM1-like C-terminal" evidence="3">
    <location>
        <begin position="646"/>
        <end position="787"/>
    </location>
</feature>
<evidence type="ECO:0000259" key="4">
    <source>
        <dbReference type="Pfam" id="PF19343"/>
    </source>
</evidence>
<feature type="compositionally biased region" description="Basic and acidic residues" evidence="2">
    <location>
        <begin position="716"/>
        <end position="735"/>
    </location>
</feature>
<dbReference type="InterPro" id="IPR027842">
    <property type="entry name" value="HAM1-like_C"/>
</dbReference>
<dbReference type="Proteomes" id="UP000245884">
    <property type="component" value="Unassembled WGS sequence"/>
</dbReference>